<feature type="domain" description="Galactosyltransferase C-terminal" evidence="20">
    <location>
        <begin position="92"/>
        <end position="137"/>
    </location>
</feature>
<keyword evidence="7" id="KW-0812">Transmembrane</keyword>
<keyword evidence="15" id="KW-0464">Manganese</keyword>
<dbReference type="GO" id="GO:0003945">
    <property type="term" value="F:N-acetyllactosamine synthase activity"/>
    <property type="evidence" value="ECO:0007669"/>
    <property type="project" value="UniProtKB-EC"/>
</dbReference>
<comment type="pathway">
    <text evidence="3">Protein modification; protein glycosylation.</text>
</comment>
<evidence type="ECO:0000259" key="21">
    <source>
        <dbReference type="Pfam" id="PF13733"/>
    </source>
</evidence>
<dbReference type="GO" id="GO:0008092">
    <property type="term" value="F:cytoskeletal protein binding"/>
    <property type="evidence" value="ECO:0007669"/>
    <property type="project" value="TreeGrafter"/>
</dbReference>
<dbReference type="CDD" id="cd00899">
    <property type="entry name" value="b4GalT"/>
    <property type="match status" value="2"/>
</dbReference>
<evidence type="ECO:0000313" key="23">
    <source>
        <dbReference type="Proteomes" id="UP000424527"/>
    </source>
</evidence>
<dbReference type="GO" id="GO:0000139">
    <property type="term" value="C:Golgi membrane"/>
    <property type="evidence" value="ECO:0007669"/>
    <property type="project" value="UniProtKB-SubCell"/>
</dbReference>
<comment type="catalytic activity">
    <reaction evidence="19">
        <text>N-acetyl-D-glucosamine + UDP-alpha-D-galactose = beta-D-galactosyl-(1-&gt;4)-N-acetyl-D-glucosamine + UDP + H(+)</text>
        <dbReference type="Rhea" id="RHEA:17745"/>
        <dbReference type="ChEBI" id="CHEBI:15378"/>
        <dbReference type="ChEBI" id="CHEBI:58223"/>
        <dbReference type="ChEBI" id="CHEBI:60152"/>
        <dbReference type="ChEBI" id="CHEBI:66914"/>
        <dbReference type="ChEBI" id="CHEBI:506227"/>
        <dbReference type="EC" id="2.4.1.90"/>
    </reaction>
    <physiologicalReaction direction="left-to-right" evidence="19">
        <dbReference type="Rhea" id="RHEA:17746"/>
    </physiologicalReaction>
</comment>
<dbReference type="InterPro" id="IPR027995">
    <property type="entry name" value="Galactosyl_T_N"/>
</dbReference>
<evidence type="ECO:0000256" key="4">
    <source>
        <dbReference type="ARBA" id="ARBA00005735"/>
    </source>
</evidence>
<dbReference type="GO" id="GO:0005975">
    <property type="term" value="P:carbohydrate metabolic process"/>
    <property type="evidence" value="ECO:0007669"/>
    <property type="project" value="InterPro"/>
</dbReference>
<evidence type="ECO:0000256" key="1">
    <source>
        <dbReference type="ARBA" id="ARBA00001936"/>
    </source>
</evidence>
<keyword evidence="13" id="KW-1015">Disulfide bond</keyword>
<keyword evidence="9" id="KW-0735">Signal-anchor</keyword>
<evidence type="ECO:0000256" key="19">
    <source>
        <dbReference type="ARBA" id="ARBA00049413"/>
    </source>
</evidence>
<evidence type="ECO:0000256" key="17">
    <source>
        <dbReference type="ARBA" id="ARBA00041655"/>
    </source>
</evidence>
<keyword evidence="5 22" id="KW-0328">Glycosyltransferase</keyword>
<evidence type="ECO:0000256" key="5">
    <source>
        <dbReference type="ARBA" id="ARBA00022676"/>
    </source>
</evidence>
<dbReference type="EMBL" id="REGW02000022">
    <property type="protein sequence ID" value="KAE8279983.1"/>
    <property type="molecule type" value="Genomic_DNA"/>
</dbReference>
<evidence type="ECO:0000256" key="12">
    <source>
        <dbReference type="ARBA" id="ARBA00023136"/>
    </source>
</evidence>
<evidence type="ECO:0000256" key="11">
    <source>
        <dbReference type="ARBA" id="ARBA00023034"/>
    </source>
</evidence>
<feature type="domain" description="Galactosyltransferase C-terminal" evidence="20">
    <location>
        <begin position="768"/>
        <end position="813"/>
    </location>
</feature>
<dbReference type="InterPro" id="IPR029044">
    <property type="entry name" value="Nucleotide-diphossugar_trans"/>
</dbReference>
<dbReference type="InterPro" id="IPR003859">
    <property type="entry name" value="Galactosyl_T"/>
</dbReference>
<feature type="domain" description="Galactosyltransferase N-terminal" evidence="21">
    <location>
        <begin position="3"/>
        <end position="87"/>
    </location>
</feature>
<sequence length="1128" mass="130901">MVVAIIIPFRNRHEHLKHWLYYLHPILQRQQLDYGVYIINQDGEGVFNRAKLMNVGFVEALKEYDYDCFVFSDIDLVPMDERNRYRCFQNPRHLAVAMDKFNFQLPYGSFFGGVSSLTKSQFLKINGFPNTFWGWGANENISLSSMMQEHVGLIWKWTDTTNARQEKTQMPPNTSKSLGPCPDTPPGLKGPLNVDFNYKLTLDEMRKNISSPLKKGGRYKPLDCIARQKVAIIIAFRNRHEHLKHWLYYLHPILQRQQLDYSVYIINQDGEGVFNRAKLMNAGFVEALKEYDYDCFVFSDIDLVPMDDRNLYRCFQNPRHLAVAMDKFNFQLPYGSFFGGVSSLSKSQFLKINGFPNTFWGWGANENISLSSMMQEHVGLIWKWTDTTNARQEKTQMPPNTSKSLGPCPDTPPGLKGPLNVDFNYKLTLDEVRKNISSPLKKGGRYKPPDCIARQKVAIIIAFRNRHEHLKHWLYYLHPILQRQQLDYGVYIINQDGEGVFNRAKLMNAGFVEALKEYDYDCFVFSDIDLVPMDDRNLYRCFQNPRHLAVAMDKFNFQLPYGSFFGGVSSLSKSQFLKINGFPNTFWGWGGEDDDIYQRVIFHEMSISRPDLVTGKYKMIKHERDLHNERNPVNAGLKGPLNVDFNYKLTLDKVRKNISSPLKEGGRYKPLDCIARQKVAIIIAFRNRHEHLKHWLYYLHPILQRQQLDYGVYIINQDGEGVFNRAKLMNAGFVEALKEYDYECFVFSDIDLVPMDDRNLYRCFQNPRHLAVAMDKFNFQLPYGSFFGGVSSLTKSQFLKINGFPNTFWGWGANGNISLSSMIQEHVGLIWEWTDTTNARQEKTQMPPNTSKSLGPCPDTPPGLKGPLNVDFNYKLTLDEVRKNISSPLKEGGRYKPPDCIAQQKVAIIIAFRNRHEHLKHWLYYLHPILQRQQLDYGVYIINQDGEGVFNRAKLMNAGFVEALKEYDYDCFVFSDIDLVPMDDRNLYRCFQNPRHLAVAMDKFNFQLPYGSFFGGVSSLSKSQFLKINGFPNTFWGWGGEDDDIYQRVIFHEMSISRPDLVTGKYKMIKHERDLHNERNPVNADKLKRTKSTMNEDGINSLNYTVKEIVKDILYTWITVDIQAPLTI</sequence>
<dbReference type="PANTHER" id="PTHR19300">
    <property type="entry name" value="BETA-1,4-GALACTOSYLTRANSFERASE"/>
    <property type="match status" value="1"/>
</dbReference>
<evidence type="ECO:0000256" key="8">
    <source>
        <dbReference type="ARBA" id="ARBA00022723"/>
    </source>
</evidence>
<feature type="domain" description="Galactosyltransferase C-terminal" evidence="20">
    <location>
        <begin position="319"/>
        <end position="364"/>
    </location>
</feature>
<protein>
    <recommendedName>
        <fullName evidence="18">N-acetyllactosamine synthase</fullName>
        <ecNumber evidence="16">2.4.1.90</ecNumber>
    </recommendedName>
    <alternativeName>
        <fullName evidence="18">N-acetyllactosamine synthase</fullName>
    </alternativeName>
    <alternativeName>
        <fullName evidence="17">Nal synthase</fullName>
    </alternativeName>
</protein>
<evidence type="ECO:0000256" key="18">
    <source>
        <dbReference type="ARBA" id="ARBA00042172"/>
    </source>
</evidence>
<dbReference type="InterPro" id="IPR027791">
    <property type="entry name" value="Galactosyl_T_C"/>
</dbReference>
<comment type="caution">
    <text evidence="22">The sequence shown here is derived from an EMBL/GenBank/DDBJ whole genome shotgun (WGS) entry which is preliminary data.</text>
</comment>
<dbReference type="GO" id="GO:0006487">
    <property type="term" value="P:protein N-linked glycosylation"/>
    <property type="evidence" value="ECO:0007669"/>
    <property type="project" value="TreeGrafter"/>
</dbReference>
<evidence type="ECO:0000313" key="22">
    <source>
        <dbReference type="EMBL" id="KAE8279983.1"/>
    </source>
</evidence>
<feature type="domain" description="Galactosyltransferase C-terminal" evidence="20">
    <location>
        <begin position="995"/>
        <end position="1072"/>
    </location>
</feature>
<dbReference type="PANTHER" id="PTHR19300:SF5">
    <property type="entry name" value="BETA-1,4-GALACTOSYLTRANSFERASE 1"/>
    <property type="match status" value="1"/>
</dbReference>
<dbReference type="EC" id="2.4.1.90" evidence="16"/>
<keyword evidence="12" id="KW-0472">Membrane</keyword>
<comment type="similarity">
    <text evidence="4">Belongs to the glycosyltransferase 7 family.</text>
</comment>
<dbReference type="UniPathway" id="UPA00378"/>
<name>A0A6G0HLM3_LARCR</name>
<dbReference type="GO" id="GO:0003831">
    <property type="term" value="F:beta-N-acetylglucosaminylglycopeptide beta-1,4-galactosyltransferase activity"/>
    <property type="evidence" value="ECO:0007669"/>
    <property type="project" value="TreeGrafter"/>
</dbReference>
<reference evidence="22 23" key="1">
    <citation type="submission" date="2019-07" db="EMBL/GenBank/DDBJ databases">
        <title>Chromosome genome assembly for large yellow croaker.</title>
        <authorList>
            <person name="Xiao S."/>
        </authorList>
    </citation>
    <scope>NUCLEOTIDE SEQUENCE [LARGE SCALE GENOMIC DNA]</scope>
    <source>
        <strain evidence="22">JMULYC20181020</strain>
        <tissue evidence="22">Muscle</tissue>
    </source>
</reference>
<feature type="domain" description="Galactosyltransferase C-terminal" evidence="20">
    <location>
        <begin position="546"/>
        <end position="623"/>
    </location>
</feature>
<evidence type="ECO:0000256" key="13">
    <source>
        <dbReference type="ARBA" id="ARBA00023157"/>
    </source>
</evidence>
<evidence type="ECO:0000259" key="20">
    <source>
        <dbReference type="Pfam" id="PF02709"/>
    </source>
</evidence>
<proteinExistence type="inferred from homology"/>
<dbReference type="PRINTS" id="PR02050">
    <property type="entry name" value="B14GALTRFASE"/>
</dbReference>
<keyword evidence="14" id="KW-0325">Glycoprotein</keyword>
<feature type="domain" description="Galactosyltransferase N-terminal" evidence="21">
    <location>
        <begin position="181"/>
        <end position="314"/>
    </location>
</feature>
<keyword evidence="6 22" id="KW-0808">Transferase</keyword>
<feature type="domain" description="Galactosyltransferase N-terminal" evidence="21">
    <location>
        <begin position="408"/>
        <end position="541"/>
    </location>
</feature>
<keyword evidence="23" id="KW-1185">Reference proteome</keyword>
<comment type="subcellular location">
    <subcellularLocation>
        <location evidence="2">Golgi apparatus membrane</location>
        <topology evidence="2">Single-pass type II membrane protein</topology>
    </subcellularLocation>
</comment>
<dbReference type="AlphaFoldDB" id="A0A6G0HLM3"/>
<keyword evidence="11" id="KW-0333">Golgi apparatus</keyword>
<feature type="domain" description="Galactosyltransferase N-terminal" evidence="21">
    <location>
        <begin position="635"/>
        <end position="763"/>
    </location>
</feature>
<comment type="cofactor">
    <cofactor evidence="1">
        <name>Mn(2+)</name>
        <dbReference type="ChEBI" id="CHEBI:29035"/>
    </cofactor>
</comment>
<evidence type="ECO:0000256" key="10">
    <source>
        <dbReference type="ARBA" id="ARBA00022989"/>
    </source>
</evidence>
<organism evidence="22 23">
    <name type="scientific">Larimichthys crocea</name>
    <name type="common">Large yellow croaker</name>
    <name type="synonym">Pseudosciaena crocea</name>
    <dbReference type="NCBI Taxonomy" id="215358"/>
    <lineage>
        <taxon>Eukaryota</taxon>
        <taxon>Metazoa</taxon>
        <taxon>Chordata</taxon>
        <taxon>Craniata</taxon>
        <taxon>Vertebrata</taxon>
        <taxon>Euteleostomi</taxon>
        <taxon>Actinopterygii</taxon>
        <taxon>Neopterygii</taxon>
        <taxon>Teleostei</taxon>
        <taxon>Neoteleostei</taxon>
        <taxon>Acanthomorphata</taxon>
        <taxon>Eupercaria</taxon>
        <taxon>Sciaenidae</taxon>
        <taxon>Larimichthys</taxon>
    </lineage>
</organism>
<dbReference type="Gene3D" id="3.90.550.10">
    <property type="entry name" value="Spore Coat Polysaccharide Biosynthesis Protein SpsA, Chain A"/>
    <property type="match status" value="5"/>
</dbReference>
<evidence type="ECO:0000256" key="14">
    <source>
        <dbReference type="ARBA" id="ARBA00023180"/>
    </source>
</evidence>
<dbReference type="FunFam" id="3.90.550.10:FF:000028">
    <property type="entry name" value="beta-1,4-galactosyltransferase 1"/>
    <property type="match status" value="2"/>
</dbReference>
<accession>A0A6G0HLM3</accession>
<evidence type="ECO:0000256" key="2">
    <source>
        <dbReference type="ARBA" id="ARBA00004323"/>
    </source>
</evidence>
<keyword evidence="10" id="KW-1133">Transmembrane helix</keyword>
<dbReference type="Pfam" id="PF02709">
    <property type="entry name" value="Glyco_transf_7C"/>
    <property type="match status" value="5"/>
</dbReference>
<evidence type="ECO:0000256" key="3">
    <source>
        <dbReference type="ARBA" id="ARBA00004922"/>
    </source>
</evidence>
<evidence type="ECO:0000256" key="16">
    <source>
        <dbReference type="ARBA" id="ARBA00038891"/>
    </source>
</evidence>
<dbReference type="Pfam" id="PF13733">
    <property type="entry name" value="Glyco_transf_7N"/>
    <property type="match status" value="5"/>
</dbReference>
<evidence type="ECO:0000256" key="9">
    <source>
        <dbReference type="ARBA" id="ARBA00022968"/>
    </source>
</evidence>
<dbReference type="GO" id="GO:0046872">
    <property type="term" value="F:metal ion binding"/>
    <property type="evidence" value="ECO:0007669"/>
    <property type="project" value="UniProtKB-KW"/>
</dbReference>
<feature type="domain" description="Galactosyltransferase N-terminal" evidence="21">
    <location>
        <begin position="857"/>
        <end position="990"/>
    </location>
</feature>
<evidence type="ECO:0000256" key="15">
    <source>
        <dbReference type="ARBA" id="ARBA00023211"/>
    </source>
</evidence>
<dbReference type="Proteomes" id="UP000424527">
    <property type="component" value="Unassembled WGS sequence"/>
</dbReference>
<evidence type="ECO:0000256" key="6">
    <source>
        <dbReference type="ARBA" id="ARBA00022679"/>
    </source>
</evidence>
<evidence type="ECO:0000256" key="7">
    <source>
        <dbReference type="ARBA" id="ARBA00022692"/>
    </source>
</evidence>
<dbReference type="SUPFAM" id="SSF53448">
    <property type="entry name" value="Nucleotide-diphospho-sugar transferases"/>
    <property type="match status" value="5"/>
</dbReference>
<keyword evidence="8" id="KW-0479">Metal-binding</keyword>
<gene>
    <name evidence="22" type="ORF">D5F01_LYC22118</name>
</gene>